<dbReference type="AlphaFoldDB" id="C3XQ55"/>
<feature type="compositionally biased region" description="Basic and acidic residues" evidence="1">
    <location>
        <begin position="84"/>
        <end position="99"/>
    </location>
</feature>
<feature type="compositionally biased region" description="Basic and acidic residues" evidence="1">
    <location>
        <begin position="107"/>
        <end position="117"/>
    </location>
</feature>
<evidence type="ECO:0000313" key="2">
    <source>
        <dbReference type="EMBL" id="EEN70076.1"/>
    </source>
</evidence>
<feature type="compositionally biased region" description="Polar residues" evidence="1">
    <location>
        <begin position="516"/>
        <end position="551"/>
    </location>
</feature>
<dbReference type="eggNOG" id="ENOG502S5DI">
    <property type="taxonomic scope" value="Eukaryota"/>
</dbReference>
<feature type="region of interest" description="Disordered" evidence="1">
    <location>
        <begin position="81"/>
        <end position="120"/>
    </location>
</feature>
<dbReference type="PANTHER" id="PTHR20003">
    <property type="entry name" value="GLYCOPROTEIN-RELATED"/>
    <property type="match status" value="1"/>
</dbReference>
<dbReference type="InParanoid" id="C3XQ55"/>
<name>C3XQ55_BRAFL</name>
<proteinExistence type="predicted"/>
<protein>
    <submittedName>
        <fullName evidence="2">Uncharacterized protein</fullName>
    </submittedName>
</protein>
<feature type="region of interest" description="Disordered" evidence="1">
    <location>
        <begin position="276"/>
        <end position="311"/>
    </location>
</feature>
<organism evidence="2">
    <name type="scientific">Branchiostoma floridae</name>
    <name type="common">Florida lancelet</name>
    <name type="synonym">Amphioxus</name>
    <dbReference type="NCBI Taxonomy" id="7739"/>
    <lineage>
        <taxon>Eukaryota</taxon>
        <taxon>Metazoa</taxon>
        <taxon>Chordata</taxon>
        <taxon>Cephalochordata</taxon>
        <taxon>Leptocardii</taxon>
        <taxon>Amphioxiformes</taxon>
        <taxon>Branchiostomatidae</taxon>
        <taxon>Branchiostoma</taxon>
    </lineage>
</organism>
<sequence length="557" mass="60509">MAEDNISPDDVPTIDTNDVSAVGLPQVTSNPPIQKDLDPYAFSTVLPNLMYETTSCSPFGNDADRSVPVEDSKTVPETRYVQNTHEKRTNQKNYEKDGHPSTQIGCNEHDDDNHMPDTTEDADDTAQAIEIADDDVKPITEQNIRQNDIEASKSNIHPTSPEKILNPNPLCCSPGPNNQNATRDPACPAKALGQPYSRYATNIVLRSCNSNNKLYAERNTTTTANNDDCGTNVIPQNDIKDEVQEPVDVTDDNDDLDPYMPYAVAYGFTNPSYTSACDSTEQDTDKVANENDHNGLPENRRIPSTDPNSMRDGLNRNPMYVPNVPQQARCQCTYSRTGVAVIVAALLVASSAFGTWISFDNNVQKTGEAVYNTSVPGQPAVDSTYTNAQPAVDTSYNNGQPAVDTNYTNGQPTVDTTYTNGQPAVDTTYTNGQPTVDTTYTNGHPAVDSTYTNAQPAVDTTYTNGQPAVDTTYTNAQPAVDSTYTNGQPAVDTTYTHAHPTVDSTYSHAHPSVDSTYTHAHPTVDTTYSHAHPSVDSTYTHAHPTTDTSYSHAHPTC</sequence>
<accession>C3XQ55</accession>
<gene>
    <name evidence="2" type="ORF">BRAFLDRAFT_67347</name>
</gene>
<dbReference type="PANTHER" id="PTHR20003:SF8">
    <property type="entry name" value="PROLINE-RICH PROTEIN BSTNI SUBFAMILY 3"/>
    <property type="match status" value="1"/>
</dbReference>
<reference evidence="2" key="1">
    <citation type="journal article" date="2008" name="Nature">
        <title>The amphioxus genome and the evolution of the chordate karyotype.</title>
        <authorList>
            <consortium name="US DOE Joint Genome Institute (JGI-PGF)"/>
            <person name="Putnam N.H."/>
            <person name="Butts T."/>
            <person name="Ferrier D.E.K."/>
            <person name="Furlong R.F."/>
            <person name="Hellsten U."/>
            <person name="Kawashima T."/>
            <person name="Robinson-Rechavi M."/>
            <person name="Shoguchi E."/>
            <person name="Terry A."/>
            <person name="Yu J.-K."/>
            <person name="Benito-Gutierrez E.L."/>
            <person name="Dubchak I."/>
            <person name="Garcia-Fernandez J."/>
            <person name="Gibson-Brown J.J."/>
            <person name="Grigoriev I.V."/>
            <person name="Horton A.C."/>
            <person name="de Jong P.J."/>
            <person name="Jurka J."/>
            <person name="Kapitonov V.V."/>
            <person name="Kohara Y."/>
            <person name="Kuroki Y."/>
            <person name="Lindquist E."/>
            <person name="Lucas S."/>
            <person name="Osoegawa K."/>
            <person name="Pennacchio L.A."/>
            <person name="Salamov A.A."/>
            <person name="Satou Y."/>
            <person name="Sauka-Spengler T."/>
            <person name="Schmutz J."/>
            <person name="Shin-I T."/>
            <person name="Toyoda A."/>
            <person name="Bronner-Fraser M."/>
            <person name="Fujiyama A."/>
            <person name="Holland L.Z."/>
            <person name="Holland P.W.H."/>
            <person name="Satoh N."/>
            <person name="Rokhsar D.S."/>
        </authorList>
    </citation>
    <scope>NUCLEOTIDE SEQUENCE [LARGE SCALE GENOMIC DNA]</scope>
    <source>
        <strain evidence="2">S238N-H82</strain>
        <tissue evidence="2">Testes</tissue>
    </source>
</reference>
<dbReference type="EMBL" id="GG666451">
    <property type="protein sequence ID" value="EEN70076.1"/>
    <property type="molecule type" value="Genomic_DNA"/>
</dbReference>
<feature type="region of interest" description="Disordered" evidence="1">
    <location>
        <begin position="516"/>
        <end position="557"/>
    </location>
</feature>
<evidence type="ECO:0000256" key="1">
    <source>
        <dbReference type="SAM" id="MobiDB-lite"/>
    </source>
</evidence>
<feature type="compositionally biased region" description="Basic and acidic residues" evidence="1">
    <location>
        <begin position="283"/>
        <end position="303"/>
    </location>
</feature>
<feature type="region of interest" description="Disordered" evidence="1">
    <location>
        <begin position="1"/>
        <end position="30"/>
    </location>
</feature>